<dbReference type="PROSITE" id="PS51318">
    <property type="entry name" value="TAT"/>
    <property type="match status" value="1"/>
</dbReference>
<accession>A0ABQ6JDQ7</accession>
<evidence type="ECO:0000313" key="5">
    <source>
        <dbReference type="Proteomes" id="UP001157017"/>
    </source>
</evidence>
<reference evidence="5" key="1">
    <citation type="journal article" date="2019" name="Int. J. Syst. Evol. Microbiol.">
        <title>The Global Catalogue of Microorganisms (GCM) 10K type strain sequencing project: providing services to taxonomists for standard genome sequencing and annotation.</title>
        <authorList>
            <consortium name="The Broad Institute Genomics Platform"/>
            <consortium name="The Broad Institute Genome Sequencing Center for Infectious Disease"/>
            <person name="Wu L."/>
            <person name="Ma J."/>
        </authorList>
    </citation>
    <scope>NUCLEOTIDE SEQUENCE [LARGE SCALE GENOMIC DNA]</scope>
    <source>
        <strain evidence="5">NBRC 108730</strain>
    </source>
</reference>
<dbReference type="Gene3D" id="3.40.50.1980">
    <property type="entry name" value="Nitrogenase molybdenum iron protein domain"/>
    <property type="match status" value="1"/>
</dbReference>
<name>A0ABQ6JDQ7_9ACTN</name>
<dbReference type="InterPro" id="IPR051313">
    <property type="entry name" value="Bact_iron-sidero_bind"/>
</dbReference>
<keyword evidence="5" id="KW-1185">Reference proteome</keyword>
<feature type="signal peptide" evidence="3">
    <location>
        <begin position="1"/>
        <end position="29"/>
    </location>
</feature>
<organism evidence="4 5">
    <name type="scientific">Angustibacter aerolatus</name>
    <dbReference type="NCBI Taxonomy" id="1162965"/>
    <lineage>
        <taxon>Bacteria</taxon>
        <taxon>Bacillati</taxon>
        <taxon>Actinomycetota</taxon>
        <taxon>Actinomycetes</taxon>
        <taxon>Kineosporiales</taxon>
        <taxon>Kineosporiaceae</taxon>
    </lineage>
</organism>
<proteinExistence type="predicted"/>
<evidence type="ECO:0008006" key="6">
    <source>
        <dbReference type="Google" id="ProtNLM"/>
    </source>
</evidence>
<dbReference type="PROSITE" id="PS51257">
    <property type="entry name" value="PROKAR_LIPOPROTEIN"/>
    <property type="match status" value="1"/>
</dbReference>
<evidence type="ECO:0000256" key="2">
    <source>
        <dbReference type="ARBA" id="ARBA00022729"/>
    </source>
</evidence>
<dbReference type="EMBL" id="BSUZ01000001">
    <property type="protein sequence ID" value="GMA86322.1"/>
    <property type="molecule type" value="Genomic_DNA"/>
</dbReference>
<keyword evidence="2 3" id="KW-0732">Signal</keyword>
<dbReference type="PANTHER" id="PTHR30532">
    <property type="entry name" value="IRON III DICITRATE-BINDING PERIPLASMIC PROTEIN"/>
    <property type="match status" value="1"/>
</dbReference>
<feature type="chain" id="PRO_5046732926" description="Fe/B12 periplasmic-binding domain-containing protein" evidence="3">
    <location>
        <begin position="30"/>
        <end position="137"/>
    </location>
</feature>
<dbReference type="Proteomes" id="UP001157017">
    <property type="component" value="Unassembled WGS sequence"/>
</dbReference>
<sequence>MTARPLPSALSRRSLLLGGLAAVGAGTLAACGSSSDTPAAAGGSASGGTGFPVTIEHKYGSTTVEQAPKRVLSLGYTDHEVLLALGIVPVGVIQWIPEWKQGVSTWSVPKPGRRHAGAVRVRAWTSTRRRRCGPTSS</sequence>
<dbReference type="InterPro" id="IPR006311">
    <property type="entry name" value="TAT_signal"/>
</dbReference>
<evidence type="ECO:0000256" key="1">
    <source>
        <dbReference type="ARBA" id="ARBA00022448"/>
    </source>
</evidence>
<protein>
    <recommendedName>
        <fullName evidence="6">Fe/B12 periplasmic-binding domain-containing protein</fullName>
    </recommendedName>
</protein>
<dbReference type="SUPFAM" id="SSF53807">
    <property type="entry name" value="Helical backbone' metal receptor"/>
    <property type="match status" value="1"/>
</dbReference>
<evidence type="ECO:0000256" key="3">
    <source>
        <dbReference type="SAM" id="SignalP"/>
    </source>
</evidence>
<comment type="caution">
    <text evidence="4">The sequence shown here is derived from an EMBL/GenBank/DDBJ whole genome shotgun (WGS) entry which is preliminary data.</text>
</comment>
<dbReference type="PANTHER" id="PTHR30532:SF24">
    <property type="entry name" value="FERRIC ENTEROBACTIN-BINDING PERIPLASMIC PROTEIN FEPB"/>
    <property type="match status" value="1"/>
</dbReference>
<keyword evidence="1" id="KW-0813">Transport</keyword>
<gene>
    <name evidence="4" type="ORF">GCM10025868_15720</name>
</gene>
<evidence type="ECO:0000313" key="4">
    <source>
        <dbReference type="EMBL" id="GMA86322.1"/>
    </source>
</evidence>